<dbReference type="InterPro" id="IPR008962">
    <property type="entry name" value="PapD-like_sf"/>
</dbReference>
<dbReference type="InterPro" id="IPR000535">
    <property type="entry name" value="MSP_dom"/>
</dbReference>
<dbReference type="OrthoDB" id="10478395at2759"/>
<dbReference type="AlphaFoldDB" id="A0A6P4J9X8"/>
<evidence type="ECO:0000256" key="1">
    <source>
        <dbReference type="SAM" id="Phobius"/>
    </source>
</evidence>
<dbReference type="Pfam" id="PF00635">
    <property type="entry name" value="Motile_Sperm"/>
    <property type="match status" value="1"/>
</dbReference>
<dbReference type="InterPro" id="IPR013783">
    <property type="entry name" value="Ig-like_fold"/>
</dbReference>
<keyword evidence="1" id="KW-1133">Transmembrane helix</keyword>
<gene>
    <name evidence="4" type="primary">LOC108085992</name>
</gene>
<dbReference type="GeneID" id="108085992"/>
<dbReference type="Proteomes" id="UP001652661">
    <property type="component" value="Chromosome 3L"/>
</dbReference>
<evidence type="ECO:0000313" key="3">
    <source>
        <dbReference type="Proteomes" id="UP001652661"/>
    </source>
</evidence>
<dbReference type="PROSITE" id="PS50202">
    <property type="entry name" value="MSP"/>
    <property type="match status" value="1"/>
</dbReference>
<organism evidence="3 4">
    <name type="scientific">Drosophila kikkawai</name>
    <name type="common">Fruit fly</name>
    <dbReference type="NCBI Taxonomy" id="30033"/>
    <lineage>
        <taxon>Eukaryota</taxon>
        <taxon>Metazoa</taxon>
        <taxon>Ecdysozoa</taxon>
        <taxon>Arthropoda</taxon>
        <taxon>Hexapoda</taxon>
        <taxon>Insecta</taxon>
        <taxon>Pterygota</taxon>
        <taxon>Neoptera</taxon>
        <taxon>Endopterygota</taxon>
        <taxon>Diptera</taxon>
        <taxon>Brachycera</taxon>
        <taxon>Muscomorpha</taxon>
        <taxon>Ephydroidea</taxon>
        <taxon>Drosophilidae</taxon>
        <taxon>Drosophila</taxon>
        <taxon>Sophophora</taxon>
    </lineage>
</organism>
<reference evidence="4" key="1">
    <citation type="submission" date="2025-08" db="UniProtKB">
        <authorList>
            <consortium name="RefSeq"/>
        </authorList>
    </citation>
    <scope>IDENTIFICATION</scope>
    <source>
        <strain evidence="4">14028-0561.14</strain>
        <tissue evidence="4">Whole fly</tissue>
    </source>
</reference>
<sequence>MSDNKKPALLYLTPGDAIVFEGPFNRVVRKTVVIENPRKIQSVSFKLRATTPEMFFLHPNTGLLAPGEKVTVEVFLKPIDGDFDQQSLMLIIQAAVVFRADHYLQGCWKVQEGTLWTAKIKCELENHYVLAGGFFSGFEAREEEQISISDNREIKIYGYQNFFKFFMFIPIMAAAFLAVFYGNQ</sequence>
<name>A0A6P4J9X8_DROKI</name>
<proteinExistence type="predicted"/>
<keyword evidence="3" id="KW-1185">Reference proteome</keyword>
<evidence type="ECO:0000313" key="4">
    <source>
        <dbReference type="RefSeq" id="XP_017038282.1"/>
    </source>
</evidence>
<dbReference type="SUPFAM" id="SSF49354">
    <property type="entry name" value="PapD-like"/>
    <property type="match status" value="1"/>
</dbReference>
<feature type="transmembrane region" description="Helical" evidence="1">
    <location>
        <begin position="162"/>
        <end position="181"/>
    </location>
</feature>
<accession>A0A6P4J9X8</accession>
<dbReference type="RefSeq" id="XP_017038282.1">
    <property type="nucleotide sequence ID" value="XM_017182793.3"/>
</dbReference>
<protein>
    <submittedName>
        <fullName evidence="4">Vesicle-associated membrane protein-associated protein A-like</fullName>
    </submittedName>
</protein>
<feature type="domain" description="MSP" evidence="2">
    <location>
        <begin position="9"/>
        <end position="134"/>
    </location>
</feature>
<keyword evidence="1" id="KW-0472">Membrane</keyword>
<keyword evidence="1" id="KW-0812">Transmembrane</keyword>
<evidence type="ECO:0000259" key="2">
    <source>
        <dbReference type="PROSITE" id="PS50202"/>
    </source>
</evidence>
<dbReference type="Gene3D" id="2.60.40.10">
    <property type="entry name" value="Immunoglobulins"/>
    <property type="match status" value="1"/>
</dbReference>